<dbReference type="CDD" id="cd00304">
    <property type="entry name" value="RT_like"/>
    <property type="match status" value="2"/>
</dbReference>
<feature type="compositionally biased region" description="Polar residues" evidence="1">
    <location>
        <begin position="1791"/>
        <end position="1805"/>
    </location>
</feature>
<dbReference type="InterPro" id="IPR000477">
    <property type="entry name" value="RT_dom"/>
</dbReference>
<gene>
    <name evidence="3" type="ORF">LAZ67_8002021</name>
</gene>
<name>A0ABY6KQN1_9ARAC</name>
<reference evidence="3 4" key="1">
    <citation type="submission" date="2022-01" db="EMBL/GenBank/DDBJ databases">
        <title>A chromosomal length assembly of Cordylochernes scorpioides.</title>
        <authorList>
            <person name="Zeh D."/>
            <person name="Zeh J."/>
        </authorList>
    </citation>
    <scope>NUCLEOTIDE SEQUENCE [LARGE SCALE GENOMIC DNA]</scope>
    <source>
        <strain evidence="3">IN4F17</strain>
        <tissue evidence="3">Whole Body</tissue>
    </source>
</reference>
<evidence type="ECO:0000256" key="1">
    <source>
        <dbReference type="SAM" id="MobiDB-lite"/>
    </source>
</evidence>
<proteinExistence type="predicted"/>
<keyword evidence="4" id="KW-1185">Reference proteome</keyword>
<evidence type="ECO:0000313" key="3">
    <source>
        <dbReference type="EMBL" id="UYV71172.1"/>
    </source>
</evidence>
<dbReference type="PANTHER" id="PTHR21301">
    <property type="entry name" value="REVERSE TRANSCRIPTASE"/>
    <property type="match status" value="1"/>
</dbReference>
<feature type="region of interest" description="Disordered" evidence="1">
    <location>
        <begin position="1722"/>
        <end position="1813"/>
    </location>
</feature>
<organism evidence="3 4">
    <name type="scientific">Cordylochernes scorpioides</name>
    <dbReference type="NCBI Taxonomy" id="51811"/>
    <lineage>
        <taxon>Eukaryota</taxon>
        <taxon>Metazoa</taxon>
        <taxon>Ecdysozoa</taxon>
        <taxon>Arthropoda</taxon>
        <taxon>Chelicerata</taxon>
        <taxon>Arachnida</taxon>
        <taxon>Pseudoscorpiones</taxon>
        <taxon>Cheliferoidea</taxon>
        <taxon>Chernetidae</taxon>
        <taxon>Cordylochernes</taxon>
    </lineage>
</organism>
<evidence type="ECO:0000313" key="4">
    <source>
        <dbReference type="Proteomes" id="UP001235939"/>
    </source>
</evidence>
<feature type="compositionally biased region" description="Polar residues" evidence="1">
    <location>
        <begin position="1748"/>
        <end position="1757"/>
    </location>
</feature>
<feature type="domain" description="Reverse transcriptase" evidence="2">
    <location>
        <begin position="1329"/>
        <end position="1572"/>
    </location>
</feature>
<dbReference type="InterPro" id="IPR058912">
    <property type="entry name" value="HTH_animal"/>
</dbReference>
<dbReference type="InterPro" id="IPR043502">
    <property type="entry name" value="DNA/RNA_pol_sf"/>
</dbReference>
<dbReference type="Pfam" id="PF00078">
    <property type="entry name" value="RVT_1"/>
    <property type="match status" value="2"/>
</dbReference>
<protein>
    <recommendedName>
        <fullName evidence="2">Reverse transcriptase domain-containing protein</fullName>
    </recommendedName>
</protein>
<evidence type="ECO:0000259" key="2">
    <source>
        <dbReference type="PROSITE" id="PS50878"/>
    </source>
</evidence>
<dbReference type="PANTHER" id="PTHR21301:SF10">
    <property type="entry name" value="REVERSE TRANSCRIPTASE DOMAIN-CONTAINING PROTEIN"/>
    <property type="match status" value="1"/>
</dbReference>
<dbReference type="PROSITE" id="PS50878">
    <property type="entry name" value="RT_POL"/>
    <property type="match status" value="2"/>
</dbReference>
<dbReference type="Pfam" id="PF26215">
    <property type="entry name" value="HTH_animal"/>
    <property type="match status" value="2"/>
</dbReference>
<dbReference type="Proteomes" id="UP001235939">
    <property type="component" value="Chromosome 08"/>
</dbReference>
<dbReference type="SUPFAM" id="SSF56672">
    <property type="entry name" value="DNA/RNA polymerases"/>
    <property type="match status" value="2"/>
</dbReference>
<feature type="domain" description="Reverse transcriptase" evidence="2">
    <location>
        <begin position="616"/>
        <end position="859"/>
    </location>
</feature>
<accession>A0ABY6KQN1</accession>
<sequence>MILNVDVDVIQRLRKTSSLEITKADKGNQTVLMDRADYEGKMMNILADTSTFKIISTSAKDALVKGYKSSLRNLMKAKQITKAQLTQFTGSLTRDAYIYGAPKIHKPGVPLRPIIAYHLSPAHTLAKYLAQLLSPIMKNNPNQYNITHPPSFVQEITQMQLPAITLCTFTFNHQHYKQIRGTPMGSPLSSIVAEVVMGSLDQWINRMHSSDIHYWRRTLTKRIHTHCSLPIFKAIEKNRITTLLTTAGYPRKFIDRHTFDPAAPRTSTTYRAVCYLPYSSFSVAIPRILRPYGIQVYFNSPPNLAALLRNPITKADAPNNPIHSTGAVYAVSCQDCPASYVGETGRTAHPNSDCSFYLRQLRKKSAQLSRWRCHLRFNRICKDHQFIPPSLRIKDPVKNPFSEKITKKYQWDLLESRIQGCHSNIRIISKTVKGLIFHIGQLLPMAEFTEVIMSITRDIQHKEKILTGRQQTKLSYWVKKYQFPQSAAFPSNSSNGIVNLSSIPLSKKEERVLALGLHYVPPDKPDIPRPYHLVSHARDHRSLIQRLRKTSSLVITKADKGNQTVLMDRADYEGKMMNILADTSTFKIISTSAKDALVKGYKSSLRNLMKAKQITKAQLTQFTGSLTRDAYIYGAPKIHKPGVPLRPIIAYHLSPAHTLAKYLAQLLSPIMKNNPNQYNITHPPSFVQEITQMQLPAHHTMVSFDVTALYLSLPHSLILNKLQSFLKLAGIQDQTITLITQLTSLCLSISTFTFNHQHYKQIRGTPMGSPLSSIVAEVVMGSLDQWINRMHSSDIHYWRRYVDDIFCVIKPNELQPILNTLHSFHADIKFTYEIETNLVLPFLDILIIRTPHRFHTAVYYKKNIPPLYTHFSSNSPVAYKVNTVRTLTKRIHTHCSLPIFKAIEKNRITTLLTTAGYPRKFIDRHTFDPAAPRTSTTYRAVCYLPYSSFSVAISRILRPYGIQVYFNSPPNLAALLRNPITKADAPNNPIHSTGAVYAVSCQDCPASYVGETGRTALPAESYAFVVFTVMSHPNSDCSFYLRQLRKKSAQLSRWRCHLRFNRICKDHQFIPPSLRIKDPVKNPFSEKITKKYQWDLLESRIQGCHSNIRIISKTVKGLIFHIGQLLPMAEFTEVIMSITRDIQHKEKILTGRQQTELSYWVKKYQFPQSAAFPSNSSNGIVNLSSIPLSKKEERVLALGLHYVPPDKPDIPRLIAGVEGALKDLNHMETLRIRHAVTQVLRRPYHLVSHARDHRSLIQRLRKTSSLVITKADKGNQTVLMDRADYEGKMMNILADTSTFKIISTSAKDALVKGYKSSLRNLMKAKQITKAQLTQFTGSLTRDAYIYGAPKIHKPGVPLRPIIAYHLSPAHTLAKYLAQLLSPIMKNNPNQYNITHPPSFVQEITQMQLPAHHTMVSFDVTALYLSLPHSLILNKLQSFLKLAGIQDQTITLITQLTSLCLSISTFTFNHQHYKQIRGTPMGSPLSSIVAEVVMGSLDQWINRMHSSDIHYWRRYVDDIFCVIKPNELQPILNTLHSFHADIKFTYEIETNLVLPFLDILIIRTPHRFHTAVYYKKNIPPLYTHFSSNSPVAYKVNTVRTLTKRIHTHCSLPIFKAIEKNRITTLLTTAGYPRKFIDRHTFDPAAPRTSTTYRAVCYLPYSSFSVAISRILRPYGIQVYFNSPPNLAALLRNPITKADAPNNPIHSTGAMTVALRRVNAMQGETEFRSPTPGRNDGRAAAPDECYRDLTPTTEESSTAMPYPYTAPESNPHDPGQCKQSQPDIPVPDFPLNSADSASSPESQTANPSPRRPRGD</sequence>
<dbReference type="EMBL" id="CP092870">
    <property type="protein sequence ID" value="UYV71172.1"/>
    <property type="molecule type" value="Genomic_DNA"/>
</dbReference>